<dbReference type="PANTHER" id="PTHR48207:SF3">
    <property type="entry name" value="SUCCINATE--HYDROXYMETHYLGLUTARATE COA-TRANSFERASE"/>
    <property type="match status" value="1"/>
</dbReference>
<dbReference type="PANTHER" id="PTHR48207">
    <property type="entry name" value="SUCCINATE--HYDROXYMETHYLGLUTARATE COA-TRANSFERASE"/>
    <property type="match status" value="1"/>
</dbReference>
<accession>A0A560FVP4</accession>
<evidence type="ECO:0000313" key="2">
    <source>
        <dbReference type="EMBL" id="TWB25649.1"/>
    </source>
</evidence>
<keyword evidence="1 2" id="KW-0808">Transferase</keyword>
<evidence type="ECO:0000256" key="1">
    <source>
        <dbReference type="ARBA" id="ARBA00022679"/>
    </source>
</evidence>
<reference evidence="2 3" key="1">
    <citation type="submission" date="2019-06" db="EMBL/GenBank/DDBJ databases">
        <title>Genomic Encyclopedia of Type Strains, Phase IV (KMG-V): Genome sequencing to study the core and pangenomes of soil and plant-associated prokaryotes.</title>
        <authorList>
            <person name="Whitman W."/>
        </authorList>
    </citation>
    <scope>NUCLEOTIDE SEQUENCE [LARGE SCALE GENOMIC DNA]</scope>
    <source>
        <strain evidence="2 3">BR 11865</strain>
    </source>
</reference>
<evidence type="ECO:0000313" key="3">
    <source>
        <dbReference type="Proteomes" id="UP000316545"/>
    </source>
</evidence>
<keyword evidence="3" id="KW-1185">Reference proteome</keyword>
<dbReference type="SUPFAM" id="SSF89796">
    <property type="entry name" value="CoA-transferase family III (CaiB/BaiF)"/>
    <property type="match status" value="1"/>
</dbReference>
<dbReference type="Gene3D" id="3.30.1540.10">
    <property type="entry name" value="formyl-coa transferase, domain 3"/>
    <property type="match status" value="1"/>
</dbReference>
<dbReference type="InterPro" id="IPR050483">
    <property type="entry name" value="CoA-transferase_III_domain"/>
</dbReference>
<dbReference type="AlphaFoldDB" id="A0A560FVP4"/>
<dbReference type="InterPro" id="IPR023606">
    <property type="entry name" value="CoA-Trfase_III_dom_1_sf"/>
</dbReference>
<proteinExistence type="predicted"/>
<dbReference type="RefSeq" id="WP_211102669.1">
    <property type="nucleotide sequence ID" value="NZ_VITO01000009.1"/>
</dbReference>
<dbReference type="InterPro" id="IPR003673">
    <property type="entry name" value="CoA-Trfase_fam_III"/>
</dbReference>
<dbReference type="Pfam" id="PF02515">
    <property type="entry name" value="CoA_transf_3"/>
    <property type="match status" value="1"/>
</dbReference>
<dbReference type="InterPro" id="IPR044855">
    <property type="entry name" value="CoA-Trfase_III_dom3_sf"/>
</dbReference>
<sequence length="428" mass="45210">MPPDDTSPTPAALAGIRVLDLSRVLAGPWASQILGDLGADVIKIEQPGKGDDTRSWGPPYLPSRDTDADPFSAYYLACNRNKQSVAIDIAKPEGAALVRQLARRSHIVLENFKVGGLARYGLDYASLAAENPGLIYCSITGFGQTGPYAARGGYDFLIQGMSGLMSVTGQPDGTPGAEPLKVGVPVSDLFTGLYATVSILAALRHHERTGEGQHIDCALLDTQVALLANQGMNWLVGGQVPRRLGNGHPNVVPYRCFATRDGHIIVAVGNDGQFRALCQALDRADLAADPRYTANPGRQRHRETLEAALADSIAGWEMAPLIDHLARAGVPAGPINRVDQVFADPQIAARGLVHELAALDGTPIPVVGFPAKLSRTPARYTLAPPRVGAQTAKVLGRILGLDPQTVDGLASRGVVQSAPETPASQTED</sequence>
<dbReference type="Gene3D" id="3.40.50.10540">
    <property type="entry name" value="Crotonobetainyl-coa:carnitine coa-transferase, domain 1"/>
    <property type="match status" value="1"/>
</dbReference>
<comment type="caution">
    <text evidence="2">The sequence shown here is derived from an EMBL/GenBank/DDBJ whole genome shotgun (WGS) entry which is preliminary data.</text>
</comment>
<protein>
    <submittedName>
        <fullName evidence="2">Crotonobetainyl-CoA:carnitine CoA-transferase CaiB-like acyl-CoA transferase</fullName>
    </submittedName>
</protein>
<gene>
    <name evidence="2" type="ORF">FBZ88_10946</name>
</gene>
<dbReference type="Proteomes" id="UP000316545">
    <property type="component" value="Unassembled WGS sequence"/>
</dbReference>
<dbReference type="EMBL" id="VITO01000009">
    <property type="protein sequence ID" value="TWB25649.1"/>
    <property type="molecule type" value="Genomic_DNA"/>
</dbReference>
<name>A0A560FVP4_9PROT</name>
<organism evidence="2 3">
    <name type="scientific">Nitrospirillum amazonense</name>
    <dbReference type="NCBI Taxonomy" id="28077"/>
    <lineage>
        <taxon>Bacteria</taxon>
        <taxon>Pseudomonadati</taxon>
        <taxon>Pseudomonadota</taxon>
        <taxon>Alphaproteobacteria</taxon>
        <taxon>Rhodospirillales</taxon>
        <taxon>Azospirillaceae</taxon>
        <taxon>Nitrospirillum</taxon>
    </lineage>
</organism>
<dbReference type="GO" id="GO:0008410">
    <property type="term" value="F:CoA-transferase activity"/>
    <property type="evidence" value="ECO:0007669"/>
    <property type="project" value="TreeGrafter"/>
</dbReference>